<keyword evidence="6 11" id="KW-0812">Transmembrane</keyword>
<dbReference type="InterPro" id="IPR003660">
    <property type="entry name" value="HAMP_dom"/>
</dbReference>
<keyword evidence="14" id="KW-0614">Plasmid</keyword>
<feature type="transmembrane region" description="Helical" evidence="11">
    <location>
        <begin position="168"/>
        <end position="188"/>
    </location>
</feature>
<dbReference type="Gene3D" id="3.30.565.10">
    <property type="entry name" value="Histidine kinase-like ATPase, C-terminal domain"/>
    <property type="match status" value="1"/>
</dbReference>
<organism evidence="14 15">
    <name type="scientific">Ensifer adhaerens</name>
    <name type="common">Sinorhizobium morelense</name>
    <dbReference type="NCBI Taxonomy" id="106592"/>
    <lineage>
        <taxon>Bacteria</taxon>
        <taxon>Pseudomonadati</taxon>
        <taxon>Pseudomonadota</taxon>
        <taxon>Alphaproteobacteria</taxon>
        <taxon>Hyphomicrobiales</taxon>
        <taxon>Rhizobiaceae</taxon>
        <taxon>Sinorhizobium/Ensifer group</taxon>
        <taxon>Ensifer</taxon>
    </lineage>
</organism>
<evidence type="ECO:0000256" key="5">
    <source>
        <dbReference type="ARBA" id="ARBA00022679"/>
    </source>
</evidence>
<keyword evidence="5" id="KW-0808">Transferase</keyword>
<dbReference type="RefSeq" id="WP_113079332.1">
    <property type="nucleotide sequence ID" value="NZ_CP098809.1"/>
</dbReference>
<dbReference type="SMART" id="SM00387">
    <property type="entry name" value="HATPase_c"/>
    <property type="match status" value="1"/>
</dbReference>
<dbReference type="SUPFAM" id="SSF55874">
    <property type="entry name" value="ATPase domain of HSP90 chaperone/DNA topoisomerase II/histidine kinase"/>
    <property type="match status" value="1"/>
</dbReference>
<dbReference type="InterPro" id="IPR036890">
    <property type="entry name" value="HATPase_C_sf"/>
</dbReference>
<dbReference type="InterPro" id="IPR003594">
    <property type="entry name" value="HATPase_dom"/>
</dbReference>
<dbReference type="GO" id="GO:0005886">
    <property type="term" value="C:plasma membrane"/>
    <property type="evidence" value="ECO:0007669"/>
    <property type="project" value="TreeGrafter"/>
</dbReference>
<dbReference type="Pfam" id="PF02518">
    <property type="entry name" value="HATPase_c"/>
    <property type="match status" value="1"/>
</dbReference>
<gene>
    <name evidence="14" type="ORF">NE863_30965</name>
</gene>
<evidence type="ECO:0000256" key="7">
    <source>
        <dbReference type="ARBA" id="ARBA00022777"/>
    </source>
</evidence>
<evidence type="ECO:0000256" key="2">
    <source>
        <dbReference type="ARBA" id="ARBA00004141"/>
    </source>
</evidence>
<evidence type="ECO:0000259" key="12">
    <source>
        <dbReference type="PROSITE" id="PS50109"/>
    </source>
</evidence>
<dbReference type="EC" id="2.7.13.3" evidence="3"/>
<evidence type="ECO:0000313" key="15">
    <source>
        <dbReference type="Proteomes" id="UP001055460"/>
    </source>
</evidence>
<evidence type="ECO:0000256" key="8">
    <source>
        <dbReference type="ARBA" id="ARBA00022989"/>
    </source>
</evidence>
<keyword evidence="4" id="KW-0597">Phosphoprotein</keyword>
<dbReference type="InterPro" id="IPR003661">
    <property type="entry name" value="HisK_dim/P_dom"/>
</dbReference>
<evidence type="ECO:0000256" key="1">
    <source>
        <dbReference type="ARBA" id="ARBA00000085"/>
    </source>
</evidence>
<dbReference type="InterPro" id="IPR005467">
    <property type="entry name" value="His_kinase_dom"/>
</dbReference>
<dbReference type="PRINTS" id="PR00344">
    <property type="entry name" value="BCTRLSENSOR"/>
</dbReference>
<dbReference type="GO" id="GO:0000155">
    <property type="term" value="F:phosphorelay sensor kinase activity"/>
    <property type="evidence" value="ECO:0007669"/>
    <property type="project" value="InterPro"/>
</dbReference>
<name>A0A9Q8YG53_ENSAD</name>
<dbReference type="CDD" id="cd00082">
    <property type="entry name" value="HisKA"/>
    <property type="match status" value="1"/>
</dbReference>
<dbReference type="PANTHER" id="PTHR45436:SF15">
    <property type="entry name" value="SENSOR HISTIDINE KINASE CUSS"/>
    <property type="match status" value="1"/>
</dbReference>
<evidence type="ECO:0000259" key="13">
    <source>
        <dbReference type="PROSITE" id="PS50885"/>
    </source>
</evidence>
<dbReference type="InterPro" id="IPR036097">
    <property type="entry name" value="HisK_dim/P_sf"/>
</dbReference>
<keyword evidence="7 14" id="KW-0418">Kinase</keyword>
<dbReference type="InterPro" id="IPR050428">
    <property type="entry name" value="TCS_sensor_his_kinase"/>
</dbReference>
<evidence type="ECO:0000256" key="9">
    <source>
        <dbReference type="ARBA" id="ARBA00023012"/>
    </source>
</evidence>
<accession>A0A9Q8YG53</accession>
<comment type="catalytic activity">
    <reaction evidence="1">
        <text>ATP + protein L-histidine = ADP + protein N-phospho-L-histidine.</text>
        <dbReference type="EC" id="2.7.13.3"/>
    </reaction>
</comment>
<sequence length="445" mass="47339">MGQTTGRNPSLWWRLSWQLSLVIIAVVASVIIGLCIWATTIMSPNTAMEGTVVSVVSRAVGRGSNGQLQLFETHDLTTLKAQNSALWFVVATTSGAFASYGSVPPAYAALPTVIHLFDEADIRGAAATGEIATIENAKTPAGEVRILFGGVADKGWGALALLAKAYPIYLSLIASALPAIFLAVPHIVGRALATVSEVADEASRIDPRRHGTRLPLAGIPNEVAPVLIAFNGALERLEDESRKRRRFLIDAAHELRTPIAIMQTRIDGMPDGRERTRLMDDVARLAEAAEQLLDFERNDQALVLDEPMDLVDIARSAVADLAPLAIGAGYQVSFHSDVETLARKGNPPAVLRAVTNLVRNAIDHGGNSGMIAVLVSSDGRVEVSDEGPGIPAEHQELVFEPFYRVSPKDTGAGLGLSLVKQVASNHAGRVSLTSSARGTKVVVHL</sequence>
<feature type="transmembrane region" description="Helical" evidence="11">
    <location>
        <begin position="15"/>
        <end position="38"/>
    </location>
</feature>
<evidence type="ECO:0000256" key="3">
    <source>
        <dbReference type="ARBA" id="ARBA00012438"/>
    </source>
</evidence>
<dbReference type="SMART" id="SM00388">
    <property type="entry name" value="HisKA"/>
    <property type="match status" value="1"/>
</dbReference>
<protein>
    <recommendedName>
        <fullName evidence="3">histidine kinase</fullName>
        <ecNumber evidence="3">2.7.13.3</ecNumber>
    </recommendedName>
</protein>
<dbReference type="PROSITE" id="PS50109">
    <property type="entry name" value="HIS_KIN"/>
    <property type="match status" value="1"/>
</dbReference>
<feature type="domain" description="HAMP" evidence="13">
    <location>
        <begin position="189"/>
        <end position="242"/>
    </location>
</feature>
<reference evidence="14" key="1">
    <citation type="submission" date="2022-06" db="EMBL/GenBank/DDBJ databases">
        <title>Physiological and biochemical characterization and genomic elucidation of a strain of the genus Ensifer adhaerens M8 that combines arsenic oxidation and chromium reduction.</title>
        <authorList>
            <person name="Li X."/>
            <person name="Yu c."/>
        </authorList>
    </citation>
    <scope>NUCLEOTIDE SEQUENCE</scope>
    <source>
        <strain evidence="14">M8</strain>
        <plasmid evidence="14">pB</plasmid>
    </source>
</reference>
<evidence type="ECO:0000256" key="4">
    <source>
        <dbReference type="ARBA" id="ARBA00022553"/>
    </source>
</evidence>
<keyword evidence="9" id="KW-0902">Two-component regulatory system</keyword>
<dbReference type="SUPFAM" id="SSF47384">
    <property type="entry name" value="Homodimeric domain of signal transducing histidine kinase"/>
    <property type="match status" value="1"/>
</dbReference>
<dbReference type="PANTHER" id="PTHR45436">
    <property type="entry name" value="SENSOR HISTIDINE KINASE YKOH"/>
    <property type="match status" value="1"/>
</dbReference>
<dbReference type="EMBL" id="CP098809">
    <property type="protein sequence ID" value="USJ28307.1"/>
    <property type="molecule type" value="Genomic_DNA"/>
</dbReference>
<evidence type="ECO:0000256" key="10">
    <source>
        <dbReference type="ARBA" id="ARBA00023136"/>
    </source>
</evidence>
<dbReference type="InterPro" id="IPR004358">
    <property type="entry name" value="Sig_transdc_His_kin-like_C"/>
</dbReference>
<evidence type="ECO:0000313" key="14">
    <source>
        <dbReference type="EMBL" id="USJ28307.1"/>
    </source>
</evidence>
<evidence type="ECO:0000256" key="6">
    <source>
        <dbReference type="ARBA" id="ARBA00022692"/>
    </source>
</evidence>
<dbReference type="PROSITE" id="PS50885">
    <property type="entry name" value="HAMP"/>
    <property type="match status" value="1"/>
</dbReference>
<feature type="domain" description="Histidine kinase" evidence="12">
    <location>
        <begin position="250"/>
        <end position="445"/>
    </location>
</feature>
<dbReference type="Gene3D" id="1.10.287.130">
    <property type="match status" value="1"/>
</dbReference>
<keyword evidence="10 11" id="KW-0472">Membrane</keyword>
<dbReference type="CDD" id="cd00075">
    <property type="entry name" value="HATPase"/>
    <property type="match status" value="1"/>
</dbReference>
<comment type="subcellular location">
    <subcellularLocation>
        <location evidence="2">Membrane</location>
        <topology evidence="2">Multi-pass membrane protein</topology>
    </subcellularLocation>
</comment>
<dbReference type="Proteomes" id="UP001055460">
    <property type="component" value="Plasmid pB"/>
</dbReference>
<dbReference type="AlphaFoldDB" id="A0A9Q8YG53"/>
<geneLocation type="plasmid" evidence="14 15">
    <name>pB</name>
</geneLocation>
<evidence type="ECO:0000256" key="11">
    <source>
        <dbReference type="SAM" id="Phobius"/>
    </source>
</evidence>
<keyword evidence="8 11" id="KW-1133">Transmembrane helix</keyword>
<proteinExistence type="predicted"/>